<evidence type="ECO:0000313" key="3">
    <source>
        <dbReference type="EMBL" id="EOH82916.1"/>
    </source>
</evidence>
<evidence type="ECO:0000313" key="5">
    <source>
        <dbReference type="Proteomes" id="UP000013783"/>
    </source>
</evidence>
<protein>
    <recommendedName>
        <fullName evidence="2">Integrase catalytic domain-containing protein</fullName>
    </recommendedName>
</protein>
<organism evidence="3 5">
    <name type="scientific">Enterococcus malodoratus ATCC 43197</name>
    <dbReference type="NCBI Taxonomy" id="1158601"/>
    <lineage>
        <taxon>Bacteria</taxon>
        <taxon>Bacillati</taxon>
        <taxon>Bacillota</taxon>
        <taxon>Bacilli</taxon>
        <taxon>Lactobacillales</taxon>
        <taxon>Enterococcaceae</taxon>
        <taxon>Enterococcus</taxon>
    </lineage>
</organism>
<dbReference type="PANTHER" id="PTHR35004:SF6">
    <property type="entry name" value="TRANSPOSASE"/>
    <property type="match status" value="1"/>
</dbReference>
<comment type="caution">
    <text evidence="3">The sequence shown here is derived from an EMBL/GenBank/DDBJ whole genome shotgun (WGS) entry which is preliminary data.</text>
</comment>
<keyword evidence="6" id="KW-1185">Reference proteome</keyword>
<dbReference type="GO" id="GO:0003676">
    <property type="term" value="F:nucleic acid binding"/>
    <property type="evidence" value="ECO:0007669"/>
    <property type="project" value="InterPro"/>
</dbReference>
<feature type="domain" description="Integrase catalytic" evidence="2">
    <location>
        <begin position="13"/>
        <end position="189"/>
    </location>
</feature>
<proteinExistence type="inferred from homology"/>
<dbReference type="PANTHER" id="PTHR35004">
    <property type="entry name" value="TRANSPOSASE RV3428C-RELATED"/>
    <property type="match status" value="1"/>
</dbReference>
<dbReference type="EMBL" id="AJAK01000001">
    <property type="protein sequence ID" value="EOH82916.1"/>
    <property type="molecule type" value="Genomic_DNA"/>
</dbReference>
<evidence type="ECO:0000256" key="1">
    <source>
        <dbReference type="ARBA" id="ARBA00009277"/>
    </source>
</evidence>
<evidence type="ECO:0000259" key="2">
    <source>
        <dbReference type="PROSITE" id="PS50994"/>
    </source>
</evidence>
<dbReference type="Gene3D" id="3.30.420.10">
    <property type="entry name" value="Ribonuclease H-like superfamily/Ribonuclease H"/>
    <property type="match status" value="1"/>
</dbReference>
<evidence type="ECO:0000313" key="4">
    <source>
        <dbReference type="EMBL" id="EOT63218.1"/>
    </source>
</evidence>
<dbReference type="InterPro" id="IPR054353">
    <property type="entry name" value="IstA-like_C"/>
</dbReference>
<dbReference type="PATRIC" id="fig|1158601.3.peg.33"/>
<dbReference type="Proteomes" id="UP000014148">
    <property type="component" value="Unassembled WGS sequence"/>
</dbReference>
<dbReference type="PROSITE" id="PS50994">
    <property type="entry name" value="INTEGRASE"/>
    <property type="match status" value="1"/>
</dbReference>
<dbReference type="EMBL" id="ASWA01000006">
    <property type="protein sequence ID" value="EOT63218.1"/>
    <property type="molecule type" value="Genomic_DNA"/>
</dbReference>
<dbReference type="Proteomes" id="UP000013783">
    <property type="component" value="Unassembled WGS sequence"/>
</dbReference>
<dbReference type="eggNOG" id="COG4584">
    <property type="taxonomic scope" value="Bacteria"/>
</dbReference>
<dbReference type="SUPFAM" id="SSF53098">
    <property type="entry name" value="Ribonuclease H-like"/>
    <property type="match status" value="1"/>
</dbReference>
<reference evidence="4 6" key="2">
    <citation type="submission" date="2013-03" db="EMBL/GenBank/DDBJ databases">
        <title>The Genome Sequence of Enterococcus malodoratus ATCC_43197 (PacBio/Illumina hybrid assembly).</title>
        <authorList>
            <consortium name="The Broad Institute Genomics Platform"/>
            <consortium name="The Broad Institute Genome Sequencing Center for Infectious Disease"/>
            <person name="Earl A."/>
            <person name="Russ C."/>
            <person name="Gilmore M."/>
            <person name="Surin D."/>
            <person name="Walker B."/>
            <person name="Young S."/>
            <person name="Zeng Q."/>
            <person name="Gargeya S."/>
            <person name="Fitzgerald M."/>
            <person name="Haas B."/>
            <person name="Abouelleil A."/>
            <person name="Allen A.W."/>
            <person name="Alvarado L."/>
            <person name="Arachchi H.M."/>
            <person name="Berlin A.M."/>
            <person name="Chapman S.B."/>
            <person name="Gainer-Dewar J."/>
            <person name="Goldberg J."/>
            <person name="Griggs A."/>
            <person name="Gujja S."/>
            <person name="Hansen M."/>
            <person name="Howarth C."/>
            <person name="Imamovic A."/>
            <person name="Ireland A."/>
            <person name="Larimer J."/>
            <person name="McCowan C."/>
            <person name="Murphy C."/>
            <person name="Pearson M."/>
            <person name="Poon T.W."/>
            <person name="Priest M."/>
            <person name="Roberts A."/>
            <person name="Saif S."/>
            <person name="Shea T."/>
            <person name="Sisk P."/>
            <person name="Sykes S."/>
            <person name="Wortman J."/>
            <person name="Nusbaum C."/>
            <person name="Birren B."/>
        </authorList>
    </citation>
    <scope>NUCLEOTIDE SEQUENCE [LARGE SCALE GENOMIC DNA]</scope>
    <source>
        <strain evidence="4 6">ATCC 43197</strain>
    </source>
</reference>
<dbReference type="AlphaFoldDB" id="R2RQX7"/>
<dbReference type="InterPro" id="IPR036397">
    <property type="entry name" value="RNaseH_sf"/>
</dbReference>
<dbReference type="GO" id="GO:0015074">
    <property type="term" value="P:DNA integration"/>
    <property type="evidence" value="ECO:0007669"/>
    <property type="project" value="InterPro"/>
</dbReference>
<name>R2RQX7_9ENTE</name>
<dbReference type="InterPro" id="IPR012337">
    <property type="entry name" value="RNaseH-like_sf"/>
</dbReference>
<dbReference type="Pfam" id="PF22483">
    <property type="entry name" value="Mu-transpos_C_2"/>
    <property type="match status" value="1"/>
</dbReference>
<comment type="similarity">
    <text evidence="1">Belongs to the transposase IS21/IS408/IS1162 family.</text>
</comment>
<evidence type="ECO:0000313" key="6">
    <source>
        <dbReference type="Proteomes" id="UP000014148"/>
    </source>
</evidence>
<dbReference type="NCBIfam" id="NF033546">
    <property type="entry name" value="transpos_IS21"/>
    <property type="match status" value="1"/>
</dbReference>
<reference evidence="3 5" key="1">
    <citation type="submission" date="2013-02" db="EMBL/GenBank/DDBJ databases">
        <title>The Genome Sequence of Enterococcus malodoratus ATCC_43197.</title>
        <authorList>
            <consortium name="The Broad Institute Genome Sequencing Platform"/>
            <consortium name="The Broad Institute Genome Sequencing Center for Infectious Disease"/>
            <person name="Earl A.M."/>
            <person name="Gilmore M.S."/>
            <person name="Lebreton F."/>
            <person name="Walker B."/>
            <person name="Young S.K."/>
            <person name="Zeng Q."/>
            <person name="Gargeya S."/>
            <person name="Fitzgerald M."/>
            <person name="Haas B."/>
            <person name="Abouelleil A."/>
            <person name="Alvarado L."/>
            <person name="Arachchi H.M."/>
            <person name="Berlin A.M."/>
            <person name="Chapman S.B."/>
            <person name="Dewar J."/>
            <person name="Goldberg J."/>
            <person name="Griggs A."/>
            <person name="Gujja S."/>
            <person name="Hansen M."/>
            <person name="Howarth C."/>
            <person name="Imamovic A."/>
            <person name="Larimer J."/>
            <person name="McCowan C."/>
            <person name="Murphy C."/>
            <person name="Neiman D."/>
            <person name="Pearson M."/>
            <person name="Priest M."/>
            <person name="Roberts A."/>
            <person name="Saif S."/>
            <person name="Shea T."/>
            <person name="Sisk P."/>
            <person name="Sykes S."/>
            <person name="Wortman J."/>
            <person name="Nusbaum C."/>
            <person name="Birren B."/>
        </authorList>
    </citation>
    <scope>NUCLEOTIDE SEQUENCE [LARGE SCALE GENOMIC DNA]</scope>
    <source>
        <strain evidence="3 5">ATCC 43197</strain>
    </source>
</reference>
<accession>R2RQX7</accession>
<dbReference type="InterPro" id="IPR001584">
    <property type="entry name" value="Integrase_cat-core"/>
</dbReference>
<gene>
    <name evidence="4" type="ORF">I585_04572</name>
    <name evidence="3" type="ORF">UAI_00034</name>
</gene>
<sequence length="304" mass="35963">MRKTHIQKATIRIETQPGLSAQVDWKEDLVLYNRSGQRFQINLFLYVLGFSRWKYIELTLDRKQDTLLRCLNNAFLSSEGIPHEIWFDNMRTVVDQSRTQFRKITWNQRFYEYSKDAGFKPIACRPYRPQTKGKVEALARTVEQLKVYNGEFDTLDDLIDLVFEFNEELNKETSQAIDGPPILKFTAHEKEHLLLFDSKLLTTYTQDVLSRKVSKESLVIYQKNKYSVPVRYIGKTVSLQAVADELTIHYNGECIQRHLLSQKKFNYDSDDMQEILKSDVYRTKSDEEIAQYVQENLKLYDEFY</sequence>
<dbReference type="STRING" id="71451.RV07_GL002862"/>